<evidence type="ECO:0000256" key="3">
    <source>
        <dbReference type="ARBA" id="ARBA00022490"/>
    </source>
</evidence>
<evidence type="ECO:0000256" key="4">
    <source>
        <dbReference type="ARBA" id="ARBA00023212"/>
    </source>
</evidence>
<comment type="caution">
    <text evidence="8">The sequence shown here is derived from an EMBL/GenBank/DDBJ whole genome shotgun (WGS) entry which is preliminary data.</text>
</comment>
<feature type="compositionally biased region" description="Basic and acidic residues" evidence="7">
    <location>
        <begin position="1"/>
        <end position="15"/>
    </location>
</feature>
<evidence type="ECO:0000313" key="9">
    <source>
        <dbReference type="Proteomes" id="UP001153954"/>
    </source>
</evidence>
<feature type="region of interest" description="Disordered" evidence="7">
    <location>
        <begin position="1"/>
        <end position="22"/>
    </location>
</feature>
<name>A0AAU9V9X5_EUPED</name>
<dbReference type="Proteomes" id="UP001153954">
    <property type="component" value="Unassembled WGS sequence"/>
</dbReference>
<evidence type="ECO:0000256" key="6">
    <source>
        <dbReference type="ARBA" id="ARBA00034777"/>
    </source>
</evidence>
<proteinExistence type="inferred from homology"/>
<dbReference type="Pfam" id="PF14886">
    <property type="entry name" value="FAM183"/>
    <property type="match status" value="1"/>
</dbReference>
<dbReference type="GO" id="GO:0005856">
    <property type="term" value="C:cytoskeleton"/>
    <property type="evidence" value="ECO:0007669"/>
    <property type="project" value="UniProtKB-SubCell"/>
</dbReference>
<evidence type="ECO:0000256" key="1">
    <source>
        <dbReference type="ARBA" id="ARBA00004138"/>
    </source>
</evidence>
<comment type="subcellular location">
    <subcellularLocation>
        <location evidence="1">Cell projection</location>
        <location evidence="1">Cilium</location>
    </subcellularLocation>
    <subcellularLocation>
        <location evidence="2">Cytoplasm</location>
        <location evidence="2">Cytoskeleton</location>
    </subcellularLocation>
</comment>
<dbReference type="AlphaFoldDB" id="A0AAU9V9X5"/>
<sequence length="143" mass="16636">MSTERDVHEGAESHPESVAPTHTHVKSFKLRFASQRELGRSYVSAVKPLRLPAVVRAKFYRREPEGEVDEILAEQALNRVKDMFRRGPREKYSEPVTTSNEYGWWAARAGGESDRRLRHHIRDSAWLKERLRVLATDASLRRR</sequence>
<comment type="similarity">
    <text evidence="6">Belongs to the CFAP144 family.</text>
</comment>
<evidence type="ECO:0000256" key="2">
    <source>
        <dbReference type="ARBA" id="ARBA00004245"/>
    </source>
</evidence>
<keyword evidence="3" id="KW-0963">Cytoplasm</keyword>
<reference evidence="8" key="1">
    <citation type="submission" date="2022-03" db="EMBL/GenBank/DDBJ databases">
        <authorList>
            <person name="Tunstrom K."/>
        </authorList>
    </citation>
    <scope>NUCLEOTIDE SEQUENCE</scope>
</reference>
<evidence type="ECO:0000256" key="7">
    <source>
        <dbReference type="SAM" id="MobiDB-lite"/>
    </source>
</evidence>
<protein>
    <submittedName>
        <fullName evidence="8">Uncharacterized protein</fullName>
    </submittedName>
</protein>
<dbReference type="InterPro" id="IPR029214">
    <property type="entry name" value="CFAP144"/>
</dbReference>
<evidence type="ECO:0000313" key="8">
    <source>
        <dbReference type="EMBL" id="CAH2106913.1"/>
    </source>
</evidence>
<dbReference type="EMBL" id="CAKOGL010000030">
    <property type="protein sequence ID" value="CAH2106913.1"/>
    <property type="molecule type" value="Genomic_DNA"/>
</dbReference>
<accession>A0AAU9V9X5</accession>
<gene>
    <name evidence="8" type="ORF">EEDITHA_LOCUS20992</name>
</gene>
<evidence type="ECO:0000256" key="5">
    <source>
        <dbReference type="ARBA" id="ARBA00023273"/>
    </source>
</evidence>
<keyword evidence="4" id="KW-0206">Cytoskeleton</keyword>
<organism evidence="8 9">
    <name type="scientific">Euphydryas editha</name>
    <name type="common">Edith's checkerspot</name>
    <dbReference type="NCBI Taxonomy" id="104508"/>
    <lineage>
        <taxon>Eukaryota</taxon>
        <taxon>Metazoa</taxon>
        <taxon>Ecdysozoa</taxon>
        <taxon>Arthropoda</taxon>
        <taxon>Hexapoda</taxon>
        <taxon>Insecta</taxon>
        <taxon>Pterygota</taxon>
        <taxon>Neoptera</taxon>
        <taxon>Endopterygota</taxon>
        <taxon>Lepidoptera</taxon>
        <taxon>Glossata</taxon>
        <taxon>Ditrysia</taxon>
        <taxon>Papilionoidea</taxon>
        <taxon>Nymphalidae</taxon>
        <taxon>Nymphalinae</taxon>
        <taxon>Euphydryas</taxon>
    </lineage>
</organism>
<keyword evidence="9" id="KW-1185">Reference proteome</keyword>
<keyword evidence="5" id="KW-0966">Cell projection</keyword>
<dbReference type="GO" id="GO:0005929">
    <property type="term" value="C:cilium"/>
    <property type="evidence" value="ECO:0007669"/>
    <property type="project" value="UniProtKB-SubCell"/>
</dbReference>